<dbReference type="AlphaFoldDB" id="A0A2I0TR93"/>
<evidence type="ECO:0000313" key="1">
    <source>
        <dbReference type="EMBL" id="PKU36319.1"/>
    </source>
</evidence>
<dbReference type="Proteomes" id="UP000233556">
    <property type="component" value="Unassembled WGS sequence"/>
</dbReference>
<proteinExistence type="predicted"/>
<evidence type="ECO:0000313" key="2">
    <source>
        <dbReference type="Proteomes" id="UP000233556"/>
    </source>
</evidence>
<accession>A0A2I0TR93</accession>
<protein>
    <submittedName>
        <fullName evidence="1">Uncharacterized protein</fullName>
    </submittedName>
</protein>
<reference evidence="2" key="2">
    <citation type="submission" date="2017-12" db="EMBL/GenBank/DDBJ databases">
        <title>Genome sequence of the Bar-tailed Godwit (Limosa lapponica baueri).</title>
        <authorList>
            <person name="Lima N.C.B."/>
            <person name="Parody-Merino A.M."/>
            <person name="Battley P.F."/>
            <person name="Fidler A.E."/>
            <person name="Prosdocimi F."/>
        </authorList>
    </citation>
    <scope>NUCLEOTIDE SEQUENCE [LARGE SCALE GENOMIC DNA]</scope>
</reference>
<sequence length="219" mass="24989">MTWYIRPPRKWIERVLRLLEKFTVLKFPVRRVLRKGFDSYANAHIADVAPILGLTDSLASAELIWAVIPVGWEHTQTVLNEDDFRLQLVYIDVRKQSDTRFLIKSPIRVAYHTGLHSTLFLRSAGNCQSLRTLLKNRDVENGTKKLKLSARGKLRSQYCIKNWLTATAKPVCMEARLSPTGGHAISACGMLYPQKAGLQPHVPPEQKEDAFVKAYEYNL</sequence>
<organism evidence="1 2">
    <name type="scientific">Limosa lapponica baueri</name>
    <dbReference type="NCBI Taxonomy" id="1758121"/>
    <lineage>
        <taxon>Eukaryota</taxon>
        <taxon>Metazoa</taxon>
        <taxon>Chordata</taxon>
        <taxon>Craniata</taxon>
        <taxon>Vertebrata</taxon>
        <taxon>Euteleostomi</taxon>
        <taxon>Archelosauria</taxon>
        <taxon>Archosauria</taxon>
        <taxon>Dinosauria</taxon>
        <taxon>Saurischia</taxon>
        <taxon>Theropoda</taxon>
        <taxon>Coelurosauria</taxon>
        <taxon>Aves</taxon>
        <taxon>Neognathae</taxon>
        <taxon>Neoaves</taxon>
        <taxon>Charadriiformes</taxon>
        <taxon>Scolopacidae</taxon>
        <taxon>Limosa</taxon>
    </lineage>
</organism>
<reference evidence="2" key="1">
    <citation type="submission" date="2017-11" db="EMBL/GenBank/DDBJ databases">
        <authorList>
            <person name="Lima N.C."/>
            <person name="Parody-Merino A.M."/>
            <person name="Battley P.F."/>
            <person name="Fidler A.E."/>
            <person name="Prosdocimi F."/>
        </authorList>
    </citation>
    <scope>NUCLEOTIDE SEQUENCE [LARGE SCALE GENOMIC DNA]</scope>
</reference>
<gene>
    <name evidence="1" type="ORF">llap_13378</name>
</gene>
<keyword evidence="2" id="KW-1185">Reference proteome</keyword>
<dbReference type="EMBL" id="KZ507720">
    <property type="protein sequence ID" value="PKU36319.1"/>
    <property type="molecule type" value="Genomic_DNA"/>
</dbReference>
<name>A0A2I0TR93_LIMLA</name>